<organism evidence="1 2">
    <name type="scientific">Parageobacillus thermoglucosidasius</name>
    <name type="common">Geobacillus thermoglucosidasius</name>
    <dbReference type="NCBI Taxonomy" id="1426"/>
    <lineage>
        <taxon>Bacteria</taxon>
        <taxon>Bacillati</taxon>
        <taxon>Bacillota</taxon>
        <taxon>Bacilli</taxon>
        <taxon>Bacillales</taxon>
        <taxon>Anoxybacillaceae</taxon>
        <taxon>Parageobacillus</taxon>
    </lineage>
</organism>
<proteinExistence type="predicted"/>
<dbReference type="EMBL" id="LXMA01000012">
    <property type="protein sequence ID" value="OAT73279.1"/>
    <property type="molecule type" value="Genomic_DNA"/>
</dbReference>
<dbReference type="Proteomes" id="UP000078290">
    <property type="component" value="Unassembled WGS sequence"/>
</dbReference>
<dbReference type="AlphaFoldDB" id="A0A1B7KT79"/>
<evidence type="ECO:0000313" key="1">
    <source>
        <dbReference type="EMBL" id="OAT73279.1"/>
    </source>
</evidence>
<accession>A0A1B7KT79</accession>
<gene>
    <name evidence="1" type="ORF">A7K69_04675</name>
</gene>
<reference evidence="2" key="1">
    <citation type="submission" date="2016-05" db="EMBL/GenBank/DDBJ databases">
        <authorList>
            <person name="Wang W."/>
            <person name="Zhu L."/>
        </authorList>
    </citation>
    <scope>NUCLEOTIDE SEQUENCE [LARGE SCALE GENOMIC DNA]</scope>
    <source>
        <strain evidence="2">W-2</strain>
    </source>
</reference>
<evidence type="ECO:0000313" key="2">
    <source>
        <dbReference type="Proteomes" id="UP000078290"/>
    </source>
</evidence>
<sequence>MPPTLFWKQRIIKEFYFDVILAHACLAAELFHVPKRVALFQLLKSFLELIQEHFFHLFFIHIDGYHVAFYHPFD</sequence>
<protein>
    <submittedName>
        <fullName evidence="1">Uncharacterized protein</fullName>
    </submittedName>
</protein>
<comment type="caution">
    <text evidence="1">The sequence shown here is derived from an EMBL/GenBank/DDBJ whole genome shotgun (WGS) entry which is preliminary data.</text>
</comment>
<name>A0A1B7KT79_PARTM</name>